<reference evidence="5" key="2">
    <citation type="submission" date="2025-09" db="UniProtKB">
        <authorList>
            <consortium name="Ensembl"/>
        </authorList>
    </citation>
    <scope>IDENTIFICATION</scope>
</reference>
<name>A0A8C3P0K3_9PASS</name>
<dbReference type="AlphaFoldDB" id="A0A8C3P0K3"/>
<comment type="similarity">
    <text evidence="1">Belongs to the FAM124 family.</text>
</comment>
<dbReference type="Pfam" id="PF15067">
    <property type="entry name" value="FAM124"/>
    <property type="match status" value="1"/>
</dbReference>
<evidence type="ECO:0000313" key="5">
    <source>
        <dbReference type="Ensembl" id="ENSCRFP00000004030.1"/>
    </source>
</evidence>
<feature type="signal peptide" evidence="3">
    <location>
        <begin position="1"/>
        <end position="15"/>
    </location>
</feature>
<evidence type="ECO:0000259" key="4">
    <source>
        <dbReference type="Pfam" id="PF15067"/>
    </source>
</evidence>
<dbReference type="GO" id="GO:0005654">
    <property type="term" value="C:nucleoplasm"/>
    <property type="evidence" value="ECO:0007669"/>
    <property type="project" value="TreeGrafter"/>
</dbReference>
<protein>
    <submittedName>
        <fullName evidence="5">Family with sequence similarity 124 member B</fullName>
    </submittedName>
</protein>
<dbReference type="Proteomes" id="UP000694396">
    <property type="component" value="Unplaced"/>
</dbReference>
<dbReference type="Ensembl" id="ENSCRFT00000004190.1">
    <property type="protein sequence ID" value="ENSCRFP00000004030.1"/>
    <property type="gene ID" value="ENSCRFG00000003291.1"/>
</dbReference>
<sequence length="483" mass="54018">MNHFLFHILVKLCCSELMYRILMFRALALFSSLSSCNCLKAELWFCLPPSSSCYLLEVLQQTLDRLLEWLCLDIRLFLVSERIPPLKYYERYRKRSCGFPGISVVLFLQEDLGEERIFQVHEQFQRPPWRYQRAQFANGHSPPCAPSHQDFYGLDEQLPVWGIRRVHRGPEILRVTLYCSFDNYEDAVRLYEMILQKEATVQKSTFCVFVLHATPHVAVQLCLKQLPIGVAAEPRDSSALQFKVQEIGQLVPLLPNPCVPISSTWWQTQDYEGNKILLKVQSSSRTLETNIGLSQQRNNTGNGKIPQDCVPAPLPVKRGNPGRRSQEVRALKDKRKSYPGEVLGSEQASSDLQRHWCSRGGVAAARPCWEAPSLRRQAGRRLQAPLPDSRRHQGTETNVDTGLAVGNPGSPLSHFPRALRSSLLQLAAPSAGAALPARGGTRPLRAAGSRSKAAGPGAPGCPPPAPRASPPLPAEDEEQEFFI</sequence>
<feature type="compositionally biased region" description="Acidic residues" evidence="2">
    <location>
        <begin position="474"/>
        <end position="483"/>
    </location>
</feature>
<reference evidence="5" key="1">
    <citation type="submission" date="2025-08" db="UniProtKB">
        <authorList>
            <consortium name="Ensembl"/>
        </authorList>
    </citation>
    <scope>IDENTIFICATION</scope>
</reference>
<keyword evidence="3" id="KW-0732">Signal</keyword>
<dbReference type="InterPro" id="IPR029380">
    <property type="entry name" value="FAM124"/>
</dbReference>
<dbReference type="InterPro" id="IPR046365">
    <property type="entry name" value="FAM124_dom"/>
</dbReference>
<evidence type="ECO:0000256" key="2">
    <source>
        <dbReference type="SAM" id="MobiDB-lite"/>
    </source>
</evidence>
<feature type="compositionally biased region" description="Pro residues" evidence="2">
    <location>
        <begin position="459"/>
        <end position="473"/>
    </location>
</feature>
<feature type="domain" description="FAM124" evidence="4">
    <location>
        <begin position="58"/>
        <end position="279"/>
    </location>
</feature>
<keyword evidence="6" id="KW-1185">Reference proteome</keyword>
<feature type="region of interest" description="Disordered" evidence="2">
    <location>
        <begin position="380"/>
        <end position="414"/>
    </location>
</feature>
<feature type="region of interest" description="Disordered" evidence="2">
    <location>
        <begin position="296"/>
        <end position="334"/>
    </location>
</feature>
<accession>A0A8C3P0K3</accession>
<organism evidence="5 6">
    <name type="scientific">Cyanoderma ruficeps</name>
    <name type="common">rufous-capped babbler</name>
    <dbReference type="NCBI Taxonomy" id="181631"/>
    <lineage>
        <taxon>Eukaryota</taxon>
        <taxon>Metazoa</taxon>
        <taxon>Chordata</taxon>
        <taxon>Craniata</taxon>
        <taxon>Vertebrata</taxon>
        <taxon>Euteleostomi</taxon>
        <taxon>Archelosauria</taxon>
        <taxon>Archosauria</taxon>
        <taxon>Dinosauria</taxon>
        <taxon>Saurischia</taxon>
        <taxon>Theropoda</taxon>
        <taxon>Coelurosauria</taxon>
        <taxon>Aves</taxon>
        <taxon>Neognathae</taxon>
        <taxon>Neoaves</taxon>
        <taxon>Telluraves</taxon>
        <taxon>Australaves</taxon>
        <taxon>Passeriformes</taxon>
        <taxon>Sylvioidea</taxon>
        <taxon>Timaliidae</taxon>
        <taxon>Cyanoderma</taxon>
    </lineage>
</organism>
<proteinExistence type="inferred from homology"/>
<dbReference type="PANTHER" id="PTHR14715">
    <property type="entry name" value="FAM124 DOMAIN-CONTAINING PROTEIN-RELATED"/>
    <property type="match status" value="1"/>
</dbReference>
<evidence type="ECO:0000256" key="1">
    <source>
        <dbReference type="ARBA" id="ARBA00006440"/>
    </source>
</evidence>
<dbReference type="PANTHER" id="PTHR14715:SF2">
    <property type="entry name" value="PROTEIN FAM124B"/>
    <property type="match status" value="1"/>
</dbReference>
<feature type="chain" id="PRO_5033995724" evidence="3">
    <location>
        <begin position="16"/>
        <end position="483"/>
    </location>
</feature>
<evidence type="ECO:0000256" key="3">
    <source>
        <dbReference type="SAM" id="SignalP"/>
    </source>
</evidence>
<evidence type="ECO:0000313" key="6">
    <source>
        <dbReference type="Proteomes" id="UP000694396"/>
    </source>
</evidence>
<feature type="region of interest" description="Disordered" evidence="2">
    <location>
        <begin position="433"/>
        <end position="483"/>
    </location>
</feature>